<comment type="caution">
    <text evidence="4">The sequence shown here is derived from an EMBL/GenBank/DDBJ whole genome shotgun (WGS) entry which is preliminary data.</text>
</comment>
<proteinExistence type="predicted"/>
<organism evidence="4 5">
    <name type="scientific">Glycomyces algeriensis</name>
    <dbReference type="NCBI Taxonomy" id="256037"/>
    <lineage>
        <taxon>Bacteria</taxon>
        <taxon>Bacillati</taxon>
        <taxon>Actinomycetota</taxon>
        <taxon>Actinomycetes</taxon>
        <taxon>Glycomycetales</taxon>
        <taxon>Glycomycetaceae</taxon>
        <taxon>Glycomyces</taxon>
    </lineage>
</organism>
<dbReference type="SUPFAM" id="SSF54427">
    <property type="entry name" value="NTF2-like"/>
    <property type="match status" value="1"/>
</dbReference>
<feature type="region of interest" description="Disordered" evidence="1">
    <location>
        <begin position="1"/>
        <end position="40"/>
    </location>
</feature>
<dbReference type="InterPro" id="IPR032710">
    <property type="entry name" value="NTF2-like_dom_sf"/>
</dbReference>
<sequence>MTATQRGGHTGVRALPEASGTRTATSDAEPAGTVGRPQAPLSHRAGLARGWWSAPKRRRLLFGAGGLVLGGSAASALWLHQATSASADTESPSEGVEPAVAMAAVAEIKQVKARYFRAVDTKDWDLLKAQLTDDVVVDTTGSGGPVFVGSEAFIAFLQLTLSPAVTVHHGHSPEIEVTSATTATGVWAMQDLLIYPGESRVLGFGHYHETYESEDGPWRIASLTLTRVHMDPVGQRQTFGM</sequence>
<evidence type="ECO:0000313" key="4">
    <source>
        <dbReference type="EMBL" id="GLI43062.1"/>
    </source>
</evidence>
<dbReference type="Proteomes" id="UP001144313">
    <property type="component" value="Unassembled WGS sequence"/>
</dbReference>
<dbReference type="InterPro" id="IPR037401">
    <property type="entry name" value="SnoaL-like"/>
</dbReference>
<keyword evidence="5" id="KW-1185">Reference proteome</keyword>
<keyword evidence="2" id="KW-0472">Membrane</keyword>
<dbReference type="EMBL" id="BSDT01000001">
    <property type="protein sequence ID" value="GLI43062.1"/>
    <property type="molecule type" value="Genomic_DNA"/>
</dbReference>
<feature type="domain" description="SnoaL-like" evidence="3">
    <location>
        <begin position="102"/>
        <end position="223"/>
    </location>
</feature>
<name>A0A9W6LGJ7_9ACTN</name>
<evidence type="ECO:0000256" key="2">
    <source>
        <dbReference type="SAM" id="Phobius"/>
    </source>
</evidence>
<evidence type="ECO:0000259" key="3">
    <source>
        <dbReference type="Pfam" id="PF13577"/>
    </source>
</evidence>
<evidence type="ECO:0000313" key="5">
    <source>
        <dbReference type="Proteomes" id="UP001144313"/>
    </source>
</evidence>
<gene>
    <name evidence="4" type="ORF">GALLR39Z86_29120</name>
</gene>
<feature type="transmembrane region" description="Helical" evidence="2">
    <location>
        <begin position="60"/>
        <end position="79"/>
    </location>
</feature>
<dbReference type="Pfam" id="PF13577">
    <property type="entry name" value="SnoaL_4"/>
    <property type="match status" value="1"/>
</dbReference>
<accession>A0A9W6LGJ7</accession>
<dbReference type="CDD" id="cd00531">
    <property type="entry name" value="NTF2_like"/>
    <property type="match status" value="1"/>
</dbReference>
<keyword evidence="2" id="KW-1133">Transmembrane helix</keyword>
<dbReference type="Gene3D" id="3.10.450.50">
    <property type="match status" value="1"/>
</dbReference>
<evidence type="ECO:0000256" key="1">
    <source>
        <dbReference type="SAM" id="MobiDB-lite"/>
    </source>
</evidence>
<dbReference type="AlphaFoldDB" id="A0A9W6LGJ7"/>
<keyword evidence="2" id="KW-0812">Transmembrane</keyword>
<protein>
    <recommendedName>
        <fullName evidence="3">SnoaL-like domain-containing protein</fullName>
    </recommendedName>
</protein>
<dbReference type="RefSeq" id="WP_270113393.1">
    <property type="nucleotide sequence ID" value="NZ_BAAAOL010000017.1"/>
</dbReference>
<reference evidence="4" key="1">
    <citation type="submission" date="2022-12" db="EMBL/GenBank/DDBJ databases">
        <title>Reference genome sequencing for broad-spectrum identification of bacterial and archaeal isolates by mass spectrometry.</title>
        <authorList>
            <person name="Sekiguchi Y."/>
            <person name="Tourlousse D.M."/>
        </authorList>
    </citation>
    <scope>NUCLEOTIDE SEQUENCE</scope>
    <source>
        <strain evidence="4">LLR39Z86</strain>
    </source>
</reference>